<dbReference type="SUPFAM" id="SSF54427">
    <property type="entry name" value="NTF2-like"/>
    <property type="match status" value="1"/>
</dbReference>
<evidence type="ECO:0000256" key="2">
    <source>
        <dbReference type="HAMAP-Rule" id="MF_00612"/>
    </source>
</evidence>
<dbReference type="Pfam" id="PF17775">
    <property type="entry name" value="YchJ_M-like"/>
    <property type="match status" value="1"/>
</dbReference>
<proteinExistence type="inferred from homology"/>
<sequence length="135" mass="14822">MSAAARQPDAAQRCPCLSGLTFGECCGPVLAGEQRAPTAEALMRSRFTAFAIGDADHLLASWHPATRPRSLDLDDGLVWYRLDIESTSGGSPFDTEGEVEFTAHHRGNGGRGELHERSRFERVEGRWFYLDGVVD</sequence>
<accession>A0A916TFF1</accession>
<dbReference type="Proteomes" id="UP000621454">
    <property type="component" value="Unassembled WGS sequence"/>
</dbReference>
<dbReference type="EMBL" id="BMGC01000031">
    <property type="protein sequence ID" value="GGB42468.1"/>
    <property type="molecule type" value="Genomic_DNA"/>
</dbReference>
<evidence type="ECO:0000259" key="3">
    <source>
        <dbReference type="Pfam" id="PF17775"/>
    </source>
</evidence>
<dbReference type="AlphaFoldDB" id="A0A916TFF1"/>
<dbReference type="Gene3D" id="3.10.450.50">
    <property type="match status" value="1"/>
</dbReference>
<keyword evidence="5" id="KW-1185">Reference proteome</keyword>
<feature type="domain" description="YchJ-like middle NTF2-like" evidence="3">
    <location>
        <begin position="38"/>
        <end position="132"/>
    </location>
</feature>
<protein>
    <recommendedName>
        <fullName evidence="2">UPF0225 protein GCM10011489_32500</fullName>
    </recommendedName>
</protein>
<dbReference type="InterPro" id="IPR048469">
    <property type="entry name" value="YchJ-like_M"/>
</dbReference>
<evidence type="ECO:0000313" key="4">
    <source>
        <dbReference type="EMBL" id="GGB42468.1"/>
    </source>
</evidence>
<evidence type="ECO:0000256" key="1">
    <source>
        <dbReference type="ARBA" id="ARBA00010839"/>
    </source>
</evidence>
<reference evidence="4" key="2">
    <citation type="submission" date="2020-09" db="EMBL/GenBank/DDBJ databases">
        <authorList>
            <person name="Sun Q."/>
            <person name="Zhou Y."/>
        </authorList>
    </citation>
    <scope>NUCLEOTIDE SEQUENCE</scope>
    <source>
        <strain evidence="4">CGMCC 1.12827</strain>
    </source>
</reference>
<dbReference type="Pfam" id="PF02810">
    <property type="entry name" value="SEC-C"/>
    <property type="match status" value="1"/>
</dbReference>
<comment type="similarity">
    <text evidence="1 2">Belongs to the UPF0225 family.</text>
</comment>
<evidence type="ECO:0000313" key="5">
    <source>
        <dbReference type="Proteomes" id="UP000621454"/>
    </source>
</evidence>
<reference evidence="4" key="1">
    <citation type="journal article" date="2014" name="Int. J. Syst. Evol. Microbiol.">
        <title>Complete genome sequence of Corynebacterium casei LMG S-19264T (=DSM 44701T), isolated from a smear-ripened cheese.</title>
        <authorList>
            <consortium name="US DOE Joint Genome Institute (JGI-PGF)"/>
            <person name="Walter F."/>
            <person name="Albersmeier A."/>
            <person name="Kalinowski J."/>
            <person name="Ruckert C."/>
        </authorList>
    </citation>
    <scope>NUCLEOTIDE SEQUENCE</scope>
    <source>
        <strain evidence="4">CGMCC 1.12827</strain>
    </source>
</reference>
<name>A0A916TFF1_9ACTN</name>
<organism evidence="4 5">
    <name type="scientific">Gordonia jinhuaensis</name>
    <dbReference type="NCBI Taxonomy" id="1517702"/>
    <lineage>
        <taxon>Bacteria</taxon>
        <taxon>Bacillati</taxon>
        <taxon>Actinomycetota</taxon>
        <taxon>Actinomycetes</taxon>
        <taxon>Mycobacteriales</taxon>
        <taxon>Gordoniaceae</taxon>
        <taxon>Gordonia</taxon>
    </lineage>
</organism>
<dbReference type="RefSeq" id="WP_188587733.1">
    <property type="nucleotide sequence ID" value="NZ_BMGC01000031.1"/>
</dbReference>
<dbReference type="HAMAP" id="MF_00612">
    <property type="entry name" value="UPF0225"/>
    <property type="match status" value="1"/>
</dbReference>
<dbReference type="InterPro" id="IPR004027">
    <property type="entry name" value="SEC_C_motif"/>
</dbReference>
<comment type="caution">
    <text evidence="4">The sequence shown here is derived from an EMBL/GenBank/DDBJ whole genome shotgun (WGS) entry which is preliminary data.</text>
</comment>
<dbReference type="InterPro" id="IPR032710">
    <property type="entry name" value="NTF2-like_dom_sf"/>
</dbReference>
<gene>
    <name evidence="4" type="ORF">GCM10011489_32500</name>
</gene>
<dbReference type="InterPro" id="IPR023006">
    <property type="entry name" value="YchJ-like"/>
</dbReference>